<dbReference type="SMART" id="SM00146">
    <property type="entry name" value="PI3Kc"/>
    <property type="match status" value="1"/>
</dbReference>
<dbReference type="InterPro" id="IPR018936">
    <property type="entry name" value="PI3/4_kinase_CS"/>
</dbReference>
<comment type="similarity">
    <text evidence="2">Belongs to the PI3/PI4-kinase family. ATM subfamily.</text>
</comment>
<dbReference type="Gene3D" id="3.30.1010.10">
    <property type="entry name" value="Phosphatidylinositol 3-kinase Catalytic Subunit, Chain A, domain 4"/>
    <property type="match status" value="1"/>
</dbReference>
<dbReference type="InterPro" id="IPR016024">
    <property type="entry name" value="ARM-type_fold"/>
</dbReference>
<dbReference type="EC" id="2.7.11.1" evidence="3"/>
<keyword evidence="7" id="KW-0227">DNA damage</keyword>
<dbReference type="GO" id="GO:0005694">
    <property type="term" value="C:chromosome"/>
    <property type="evidence" value="ECO:0007669"/>
    <property type="project" value="TreeGrafter"/>
</dbReference>
<evidence type="ECO:0000313" key="18">
    <source>
        <dbReference type="Proteomes" id="UP001465755"/>
    </source>
</evidence>
<dbReference type="InterPro" id="IPR003151">
    <property type="entry name" value="PIK-rel_kinase_FAT"/>
</dbReference>
<dbReference type="Gene3D" id="1.10.1070.11">
    <property type="entry name" value="Phosphatidylinositol 3-/4-kinase, catalytic domain"/>
    <property type="match status" value="1"/>
</dbReference>
<dbReference type="InterPro" id="IPR000403">
    <property type="entry name" value="PI3/4_kinase_cat_dom"/>
</dbReference>
<dbReference type="PROSITE" id="PS51189">
    <property type="entry name" value="FAT"/>
    <property type="match status" value="1"/>
</dbReference>
<evidence type="ECO:0000256" key="1">
    <source>
        <dbReference type="ARBA" id="ARBA00004123"/>
    </source>
</evidence>
<dbReference type="InterPro" id="IPR057564">
    <property type="entry name" value="HEAT_ATR"/>
</dbReference>
<evidence type="ECO:0000313" key="17">
    <source>
        <dbReference type="EMBL" id="KAK9807337.1"/>
    </source>
</evidence>
<dbReference type="InterPro" id="IPR003152">
    <property type="entry name" value="FATC_dom"/>
</dbReference>
<feature type="region of interest" description="Disordered" evidence="13">
    <location>
        <begin position="1179"/>
        <end position="1199"/>
    </location>
</feature>
<dbReference type="PANTHER" id="PTHR11139:SF69">
    <property type="entry name" value="SERINE_THREONINE-PROTEIN KINASE ATR"/>
    <property type="match status" value="1"/>
</dbReference>
<dbReference type="GO" id="GO:0000077">
    <property type="term" value="P:DNA damage checkpoint signaling"/>
    <property type="evidence" value="ECO:0007669"/>
    <property type="project" value="TreeGrafter"/>
</dbReference>
<evidence type="ECO:0000259" key="15">
    <source>
        <dbReference type="PROSITE" id="PS51189"/>
    </source>
</evidence>
<dbReference type="InterPro" id="IPR036940">
    <property type="entry name" value="PI3/4_kinase_cat_sf"/>
</dbReference>
<dbReference type="PROSITE" id="PS50290">
    <property type="entry name" value="PI3_4_KINASE_3"/>
    <property type="match status" value="1"/>
</dbReference>
<dbReference type="Proteomes" id="UP001465755">
    <property type="component" value="Unassembled WGS sequence"/>
</dbReference>
<evidence type="ECO:0000256" key="3">
    <source>
        <dbReference type="ARBA" id="ARBA00012513"/>
    </source>
</evidence>
<dbReference type="InterPro" id="IPR011009">
    <property type="entry name" value="Kinase-like_dom_sf"/>
</dbReference>
<keyword evidence="18" id="KW-1185">Reference proteome</keyword>
<dbReference type="PANTHER" id="PTHR11139">
    <property type="entry name" value="ATAXIA TELANGIECTASIA MUTATED ATM -RELATED"/>
    <property type="match status" value="1"/>
</dbReference>
<keyword evidence="11" id="KW-0539">Nucleus</keyword>
<dbReference type="Pfam" id="PF00454">
    <property type="entry name" value="PI3_PI4_kinase"/>
    <property type="match status" value="1"/>
</dbReference>
<dbReference type="Pfam" id="PF23593">
    <property type="entry name" value="HEAT_ATR"/>
    <property type="match status" value="1"/>
</dbReference>
<evidence type="ECO:0000256" key="2">
    <source>
        <dbReference type="ARBA" id="ARBA00010769"/>
    </source>
</evidence>
<dbReference type="GO" id="GO:0005524">
    <property type="term" value="F:ATP binding"/>
    <property type="evidence" value="ECO:0007669"/>
    <property type="project" value="UniProtKB-KW"/>
</dbReference>
<evidence type="ECO:0000256" key="12">
    <source>
        <dbReference type="ARBA" id="ARBA00024420"/>
    </source>
</evidence>
<evidence type="ECO:0000256" key="6">
    <source>
        <dbReference type="ARBA" id="ARBA00022741"/>
    </source>
</evidence>
<feature type="domain" description="FAT" evidence="15">
    <location>
        <begin position="1220"/>
        <end position="1844"/>
    </location>
</feature>
<dbReference type="Pfam" id="PF02260">
    <property type="entry name" value="FATC"/>
    <property type="match status" value="1"/>
</dbReference>
<reference evidence="17 18" key="1">
    <citation type="journal article" date="2024" name="Nat. Commun.">
        <title>Phylogenomics reveals the evolutionary origins of lichenization in chlorophyte algae.</title>
        <authorList>
            <person name="Puginier C."/>
            <person name="Libourel C."/>
            <person name="Otte J."/>
            <person name="Skaloud P."/>
            <person name="Haon M."/>
            <person name="Grisel S."/>
            <person name="Petersen M."/>
            <person name="Berrin J.G."/>
            <person name="Delaux P.M."/>
            <person name="Dal Grande F."/>
            <person name="Keller J."/>
        </authorList>
    </citation>
    <scope>NUCLEOTIDE SEQUENCE [LARGE SCALE GENOMIC DNA]</scope>
    <source>
        <strain evidence="17 18">SAG 2036</strain>
    </source>
</reference>
<evidence type="ECO:0000256" key="13">
    <source>
        <dbReference type="SAM" id="MobiDB-lite"/>
    </source>
</evidence>
<dbReference type="CDD" id="cd00892">
    <property type="entry name" value="PIKKc_ATR"/>
    <property type="match status" value="1"/>
</dbReference>
<evidence type="ECO:0000256" key="7">
    <source>
        <dbReference type="ARBA" id="ARBA00022763"/>
    </source>
</evidence>
<dbReference type="Pfam" id="PF25030">
    <property type="entry name" value="M-HEAT_ATR"/>
    <property type="match status" value="1"/>
</dbReference>
<proteinExistence type="inferred from homology"/>
<dbReference type="PROSITE" id="PS00916">
    <property type="entry name" value="PI3_4_KINASE_2"/>
    <property type="match status" value="1"/>
</dbReference>
<protein>
    <recommendedName>
        <fullName evidence="12">Serine/threonine-protein kinase ATR</fullName>
        <ecNumber evidence="3">2.7.11.1</ecNumber>
    </recommendedName>
</protein>
<dbReference type="InterPro" id="IPR050517">
    <property type="entry name" value="DDR_Repair_Kinase"/>
</dbReference>
<dbReference type="SMART" id="SM01343">
    <property type="entry name" value="FATC"/>
    <property type="match status" value="1"/>
</dbReference>
<dbReference type="InterPro" id="IPR014009">
    <property type="entry name" value="PIK_FAT"/>
</dbReference>
<keyword evidence="8" id="KW-0418">Kinase</keyword>
<feature type="domain" description="FATC" evidence="16">
    <location>
        <begin position="2262"/>
        <end position="2294"/>
    </location>
</feature>
<dbReference type="PROSITE" id="PS51190">
    <property type="entry name" value="FATC"/>
    <property type="match status" value="1"/>
</dbReference>
<feature type="domain" description="PI3K/PI4K catalytic" evidence="14">
    <location>
        <begin position="1949"/>
        <end position="2267"/>
    </location>
</feature>
<evidence type="ECO:0000256" key="11">
    <source>
        <dbReference type="ARBA" id="ARBA00023242"/>
    </source>
</evidence>
<dbReference type="Pfam" id="PF02259">
    <property type="entry name" value="FAT"/>
    <property type="match status" value="1"/>
</dbReference>
<evidence type="ECO:0000256" key="5">
    <source>
        <dbReference type="ARBA" id="ARBA00022679"/>
    </source>
</evidence>
<evidence type="ECO:0000256" key="9">
    <source>
        <dbReference type="ARBA" id="ARBA00022840"/>
    </source>
</evidence>
<comment type="subcellular location">
    <subcellularLocation>
        <location evidence="1">Nucleus</location>
    </subcellularLocation>
</comment>
<dbReference type="SUPFAM" id="SSF48371">
    <property type="entry name" value="ARM repeat"/>
    <property type="match status" value="1"/>
</dbReference>
<dbReference type="GO" id="GO:0000723">
    <property type="term" value="P:telomere maintenance"/>
    <property type="evidence" value="ECO:0007669"/>
    <property type="project" value="TreeGrafter"/>
</dbReference>
<evidence type="ECO:0000259" key="14">
    <source>
        <dbReference type="PROSITE" id="PS50290"/>
    </source>
</evidence>
<sequence length="2294" mass="250351">MLGISPRITARPRPADQSPIISLLQDLSACLTSFSEDPSSLQCTEGEKISSKLRNALLMLITHCVEGGSETEFVDVSLVAQSAIKRFPDMFREENCRTVVSMLRLLVGLYSDQKARSFKASLRVLLTTLLDFLSTANREALNLILAGHTQLITEIAKLLSASQEQNTWEGLGSPTHANGSQQDHTPTSQSQAPRQATQHLLTPPAKRRRLTTTAASPLRHSPTGSSLHEAVAEALAFSQELRPSKRGVNELGPIVQEWVAWYLSGAAQVFATADQLALVTCIAGGYLGACLAHHPLPDQAAKSSHGKAASKSSAARDISLSKDDLKALMAQAWADTSQPSQQQATQQQAAEDPAFTATQRCARVSSMLIMLAASMLDLPDVSKVYSVGTALLHKLAGDADDSEAQPVTQIPMIGALGKWLPAASEDALMAIASVIRPCVALAGSGAPEVRRAVREAMPAMASLAVLQPAYEGSDAEMADHGCFDTAFMQELKKMLDAEEASAGLQELLRTVLAATAVVEESDALFLGHVMAVDCLGHSDPAVRATAADGLEGLARKDKVDLQYMILQMPRLLEYVGCTLVSRPAVFVELAEVLDMDEPDLAAKLIPCALPTLASKGDMRNLTNLARVAQLTVSAMIHEHALWMLAEILYKGGDPMPVMVFLKKALGDQEVAALLSPANAHESHIAEVLRLAASDIKWGPQPSLPDSIVPRILYVFKYLDWMDLDSLEVAAEFIHAYTVPILKELGDQLNRLPFMDLPRHHPTTVRRGEVILRSVLLIIKLLGPKLQGFLPLILVLLQSSLGRERGSSEREKLQSLEGWSTLVQALATDAPQELGNIANQVVVAMLEPLTEGGQVSIAAARVVQGVVDAGQASFKEQLKRLPPLPPSIPALQRCNAVLTEARGPTSAEDHITAALDSLKHHSLAVRANALQELRSYLHTHRTWLAGLLSSSSSNAGHNGVCNQSQLLSRMLSGLLKCCDPEAHDPSSLRAQQACAECLGLLGAVDPARVAVELSRAPPLRNSDTAILLALINDHLVRLLRVASSMHHLDSAALAIQELLKHYANPEGLTVDSAESIGGTQSDNELYRLLAPDVQALVCPYLTSRYTLTGTTRLSRRVVFNSELGASFRRWLSTWLRLLIEHHTSGKWNRMFQACAMVAVFSLLDILKAWLELRKQAAATTAHSAGSSGTRSSSERELPTDPEDLAADARVAKLVAAIPGDLLAHAAHTCGAHARALQYYEQHVRESKGNTLNSMVHAAPAFTDGEVSFMQEVYGKLEEPDGLAGLARLRPGGPRFEDQMLAAEKAGHWGEALTLYEQAMRKESMAQVQRLAGSSTQQAGTPVAPEETARLSGARKGYLKCLLQMGHMEAVMAQVDGWSLSCPEGAKPHLAASGVAAAWRLGKWEALDTYLSQARAPAPQPLDGEQKWDVCIGQVLARMHQRSSEAVKADLEEARRAVMAPLSAASMESHVRAYPYLVNLHMLGEAADCAGLLQEGSLGMGHLERQRRLRWDERLAAAHPSLTTQEPILALRRQLAQLTGAEAEAGKCFLAHGKLCRAGGHYQAAMTATLEALSRDVPNAPIQHAKLLWDMNEPHRAIMQLQQVLQQAEAGSAGAKAHQSGAEQKKSEASMVLQLARWTAETGEGAKADIKALFAQAVSLHRPSEKVYFHYALYLDQLMRDAKERQTNQDKRAPSDGVNYLRNRQKVKLGEDEPFTDILKEVLYNYGTSVQHGIRHVYQTLPRMLTVWFEFGSYCLHNPLTSAGTSSADKKKVQQEKATRNEIFNVMQSLAKHLPMYVWLVALSQLTSRICHAHNETKLLTQHILTRVIAAFPHQALWAMAAVSKSNSTARRLAASAIISSASSHSASTATQRLIKQFPGLCDQVIRLCNHAPAGKLKTMSAKSEFGPLMRMMPLDVMIPATAGLTLALPASGCCEKEHNPFGTPVTLAGIQDNLLVLSSLQKPKRMVMVGSDGREYPFLAKPKDDLRKDHRMMEIAGVLNRLFAKEPASRRRNLYIRRFAVTPLTEDCGLIEWVSHTGSLREALTSLYVAEGLFDPRTSHGQIRHIYEKHIQAHKEKKRTELLDRVLTMYPPRMHRWQLARFPEPAAWHAARMAFTRTAAVWSMVGHIVGLGDRHGENLLLDASTGDIVQVDFSCLFDRGLTLETPEVVPFRLTQNLIDGCGVAGIEGAFRRTAEVSLSVLRQHRATLVSVLETFVHDPLVDWTKHDVRTNAEGENPQAQEAINIVQGRLTGTLLGVKSIPSMPLSPEGQALRLIKEATDKENLGSMYVWWQPWL</sequence>
<dbReference type="InterPro" id="IPR056802">
    <property type="entry name" value="ATR-like_M-HEAT"/>
</dbReference>
<evidence type="ECO:0000256" key="8">
    <source>
        <dbReference type="ARBA" id="ARBA00022777"/>
    </source>
</evidence>
<evidence type="ECO:0000256" key="4">
    <source>
        <dbReference type="ARBA" id="ARBA00022527"/>
    </source>
</evidence>
<keyword evidence="10" id="KW-0234">DNA repair</keyword>
<dbReference type="GO" id="GO:0005634">
    <property type="term" value="C:nucleus"/>
    <property type="evidence" value="ECO:0007669"/>
    <property type="project" value="UniProtKB-SubCell"/>
</dbReference>
<name>A0AAW1PFJ5_9CHLO</name>
<comment type="caution">
    <text evidence="17">The sequence shown here is derived from an EMBL/GenBank/DDBJ whole genome shotgun (WGS) entry which is preliminary data.</text>
</comment>
<dbReference type="SUPFAM" id="SSF56112">
    <property type="entry name" value="Protein kinase-like (PK-like)"/>
    <property type="match status" value="1"/>
</dbReference>
<gene>
    <name evidence="17" type="ORF">WJX73_002849</name>
</gene>
<evidence type="ECO:0000256" key="10">
    <source>
        <dbReference type="ARBA" id="ARBA00023204"/>
    </source>
</evidence>
<keyword evidence="5" id="KW-0808">Transferase</keyword>
<feature type="compositionally biased region" description="Polar residues" evidence="13">
    <location>
        <begin position="175"/>
        <end position="200"/>
    </location>
</feature>
<feature type="compositionally biased region" description="Low complexity" evidence="13">
    <location>
        <begin position="1179"/>
        <end position="1190"/>
    </location>
</feature>
<dbReference type="EMBL" id="JALJOQ010000031">
    <property type="protein sequence ID" value="KAK9807337.1"/>
    <property type="molecule type" value="Genomic_DNA"/>
</dbReference>
<keyword evidence="9" id="KW-0067">ATP-binding</keyword>
<keyword evidence="4" id="KW-0723">Serine/threonine-protein kinase</keyword>
<evidence type="ECO:0000259" key="16">
    <source>
        <dbReference type="PROSITE" id="PS51190"/>
    </source>
</evidence>
<organism evidence="17 18">
    <name type="scientific">Symbiochloris irregularis</name>
    <dbReference type="NCBI Taxonomy" id="706552"/>
    <lineage>
        <taxon>Eukaryota</taxon>
        <taxon>Viridiplantae</taxon>
        <taxon>Chlorophyta</taxon>
        <taxon>core chlorophytes</taxon>
        <taxon>Trebouxiophyceae</taxon>
        <taxon>Trebouxiales</taxon>
        <taxon>Trebouxiaceae</taxon>
        <taxon>Symbiochloris</taxon>
    </lineage>
</organism>
<keyword evidence="6" id="KW-0547">Nucleotide-binding</keyword>
<dbReference type="GO" id="GO:0006281">
    <property type="term" value="P:DNA repair"/>
    <property type="evidence" value="ECO:0007669"/>
    <property type="project" value="UniProtKB-KW"/>
</dbReference>
<dbReference type="GO" id="GO:0004674">
    <property type="term" value="F:protein serine/threonine kinase activity"/>
    <property type="evidence" value="ECO:0007669"/>
    <property type="project" value="UniProtKB-KW"/>
</dbReference>
<feature type="region of interest" description="Disordered" evidence="13">
    <location>
        <begin position="166"/>
        <end position="225"/>
    </location>
</feature>
<accession>A0AAW1PFJ5</accession>